<protein>
    <submittedName>
        <fullName evidence="1">Putative filamentous hemagglutinin</fullName>
    </submittedName>
</protein>
<gene>
    <name evidence="1" type="ORF">CPter91_1120</name>
</gene>
<accession>A0A127Q0Y1</accession>
<dbReference type="PATRIC" id="fig|279113.9.peg.1116"/>
<dbReference type="EMBL" id="CP013234">
    <property type="protein sequence ID" value="AMP03505.1"/>
    <property type="molecule type" value="Genomic_DNA"/>
</dbReference>
<dbReference type="AlphaFoldDB" id="A0A127Q0Y1"/>
<evidence type="ECO:0000313" key="2">
    <source>
        <dbReference type="Proteomes" id="UP000074561"/>
    </source>
</evidence>
<organism evidence="1 2">
    <name type="scientific">Collimonas pratensis</name>
    <dbReference type="NCBI Taxonomy" id="279113"/>
    <lineage>
        <taxon>Bacteria</taxon>
        <taxon>Pseudomonadati</taxon>
        <taxon>Pseudomonadota</taxon>
        <taxon>Betaproteobacteria</taxon>
        <taxon>Burkholderiales</taxon>
        <taxon>Oxalobacteraceae</taxon>
        <taxon>Collimonas</taxon>
    </lineage>
</organism>
<sequence>MDCGQQDFPYASKPLNLQSVDNAIRRAGITGTSVYADKADIVSDVSKPGALYDAQNFRPAADGSKMFVETLAPIDPGVIAYVQAATGGSKSPYYWSDAAIAASSVTSSGYLPSLPPAPDGTYRTTLNVGGKAYFPLVANCPAAGCMTGNPIASALGDPATTAYQKAVQQDAERDLNIASLALGIGGTLFRAADAVVGLFDLSTAVKSINVSETVAAARVRQATILQDNVGFNISPTAWDAYPTIGRNGTFVSDQRGIMGYFGNAAGKSEITVAPSTVTQIENDMGLVPGSLQDGFKVRQVTGVRDMSPVSPLEGNQYFLGAGNHLPGGAPEMVINSIPTIDNSLVNTILKVKVDSK</sequence>
<name>A0A127Q0Y1_9BURK</name>
<dbReference type="KEGG" id="cpra:CPter91_1120"/>
<dbReference type="STRING" id="279113.CPter91_1120"/>
<proteinExistence type="predicted"/>
<dbReference type="Proteomes" id="UP000074561">
    <property type="component" value="Chromosome"/>
</dbReference>
<evidence type="ECO:0000313" key="1">
    <source>
        <dbReference type="EMBL" id="AMP03505.1"/>
    </source>
</evidence>
<reference evidence="1 2" key="1">
    <citation type="submission" date="2015-11" db="EMBL/GenBank/DDBJ databases">
        <title>Exploring the genomic traits of fungus-feeding bacterial genus Collimonas.</title>
        <authorList>
            <person name="Song C."/>
            <person name="Schmidt R."/>
            <person name="de Jager V."/>
            <person name="Krzyzanowska D."/>
            <person name="Jongedijk E."/>
            <person name="Cankar K."/>
            <person name="Beekwilder J."/>
            <person name="van Veen A."/>
            <person name="de Boer W."/>
            <person name="van Veen J.A."/>
            <person name="Garbeva P."/>
        </authorList>
    </citation>
    <scope>NUCLEOTIDE SEQUENCE [LARGE SCALE GENOMIC DNA]</scope>
    <source>
        <strain evidence="1 2">Ter91</strain>
    </source>
</reference>